<dbReference type="STRING" id="1765967.BW247_00130"/>
<proteinExistence type="predicted"/>
<dbReference type="Proteomes" id="UP000243807">
    <property type="component" value="Chromosome"/>
</dbReference>
<gene>
    <name evidence="1" type="ORF">BW247_00130</name>
</gene>
<reference evidence="1 2" key="1">
    <citation type="submission" date="2017-01" db="EMBL/GenBank/DDBJ databases">
        <title>Draft sequence of Acidihalobacter ferrooxidans strain DSM 14175 (strain V8).</title>
        <authorList>
            <person name="Khaleque H.N."/>
            <person name="Ramsay J.P."/>
            <person name="Murphy R.J.T."/>
            <person name="Kaksonen A.H."/>
            <person name="Boxall N.J."/>
            <person name="Watkin E.L.J."/>
        </authorList>
    </citation>
    <scope>NUCLEOTIDE SEQUENCE [LARGE SCALE GENOMIC DNA]</scope>
    <source>
        <strain evidence="1 2">V8</strain>
    </source>
</reference>
<keyword evidence="2" id="KW-1185">Reference proteome</keyword>
<name>A0A1P8UD47_9GAMM</name>
<protein>
    <submittedName>
        <fullName evidence="1">Uncharacterized protein</fullName>
    </submittedName>
</protein>
<evidence type="ECO:0000313" key="2">
    <source>
        <dbReference type="Proteomes" id="UP000243807"/>
    </source>
</evidence>
<accession>A0A1P8UD47</accession>
<dbReference type="KEGG" id="afy:BW247_00130"/>
<dbReference type="AlphaFoldDB" id="A0A1P8UD47"/>
<evidence type="ECO:0000313" key="1">
    <source>
        <dbReference type="EMBL" id="APZ41706.1"/>
    </source>
</evidence>
<dbReference type="EMBL" id="CP019434">
    <property type="protein sequence ID" value="APZ41706.1"/>
    <property type="molecule type" value="Genomic_DNA"/>
</dbReference>
<sequence>MHNIFAFWMADVHSVGGYVFANLLGRPGQQAGVPYALSTRLSFGECAAGQEPIGLLILIFLWVRR</sequence>
<organism evidence="1 2">
    <name type="scientific">Acidihalobacter ferrooxydans</name>
    <dbReference type="NCBI Taxonomy" id="1765967"/>
    <lineage>
        <taxon>Bacteria</taxon>
        <taxon>Pseudomonadati</taxon>
        <taxon>Pseudomonadota</taxon>
        <taxon>Gammaproteobacteria</taxon>
        <taxon>Chromatiales</taxon>
        <taxon>Ectothiorhodospiraceae</taxon>
        <taxon>Acidihalobacter</taxon>
    </lineage>
</organism>